<dbReference type="OMA" id="THASGMQ"/>
<dbReference type="OrthoDB" id="6509636at2759"/>
<accession>A0A9Q8P863</accession>
<proteinExistence type="inferred from homology"/>
<feature type="domain" description="AMP-binding enzyme C-terminal" evidence="4">
    <location>
        <begin position="454"/>
        <end position="534"/>
    </location>
</feature>
<dbReference type="FunFam" id="3.30.300.30:FF:000007">
    <property type="entry name" value="4-coumarate--CoA ligase 2"/>
    <property type="match status" value="1"/>
</dbReference>
<dbReference type="Gene3D" id="3.40.50.12780">
    <property type="entry name" value="N-terminal domain of ligase-like"/>
    <property type="match status" value="1"/>
</dbReference>
<dbReference type="InterPro" id="IPR000873">
    <property type="entry name" value="AMP-dep_synth/lig_dom"/>
</dbReference>
<dbReference type="PROSITE" id="PS00455">
    <property type="entry name" value="AMP_BINDING"/>
    <property type="match status" value="1"/>
</dbReference>
<dbReference type="GeneID" id="71985034"/>
<dbReference type="AlphaFoldDB" id="A0A9Q8P863"/>
<evidence type="ECO:0000259" key="3">
    <source>
        <dbReference type="Pfam" id="PF00501"/>
    </source>
</evidence>
<evidence type="ECO:0000313" key="6">
    <source>
        <dbReference type="Proteomes" id="UP000756132"/>
    </source>
</evidence>
<dbReference type="CDD" id="cd05911">
    <property type="entry name" value="Firefly_Luc_like"/>
    <property type="match status" value="1"/>
</dbReference>
<dbReference type="KEGG" id="ffu:CLAFUR5_05156"/>
<dbReference type="RefSeq" id="XP_047761226.1">
    <property type="nucleotide sequence ID" value="XM_047904304.1"/>
</dbReference>
<dbReference type="SUPFAM" id="SSF56801">
    <property type="entry name" value="Acetyl-CoA synthetase-like"/>
    <property type="match status" value="1"/>
</dbReference>
<dbReference type="InterPro" id="IPR020845">
    <property type="entry name" value="AMP-binding_CS"/>
</dbReference>
<evidence type="ECO:0000313" key="5">
    <source>
        <dbReference type="EMBL" id="UJO16860.1"/>
    </source>
</evidence>
<dbReference type="InterPro" id="IPR025110">
    <property type="entry name" value="AMP-bd_C"/>
</dbReference>
<dbReference type="Gene3D" id="3.30.300.30">
    <property type="match status" value="1"/>
</dbReference>
<evidence type="ECO:0000259" key="4">
    <source>
        <dbReference type="Pfam" id="PF13193"/>
    </source>
</evidence>
<keyword evidence="2 5" id="KW-0436">Ligase</keyword>
<dbReference type="Pfam" id="PF00501">
    <property type="entry name" value="AMP-binding"/>
    <property type="match status" value="1"/>
</dbReference>
<dbReference type="EMBL" id="CP090166">
    <property type="protein sequence ID" value="UJO16860.1"/>
    <property type="molecule type" value="Genomic_DNA"/>
</dbReference>
<sequence>MPHKSPYPDVDIPDVDIWSLLFDRQKRPYRHDKLLLQEVNSARKYSYKNLRQASIACGQGLRDAWKWQKGEVLAIYSPNDVDYAAVSLGCHWAGGVVTTVSPACTTDELVGQLRDSGARGIVTHQSSIDKAKAAAREVGIPEDRIALMGPEAAGAGAKHFTALTGNSHRSTDERRPFAINPRDDLAFLVFSSGTTGKPKGVMLSHRNIVSNISQGAVSSVGNLGCGDGTTGSGDKVMAFLPFYHIYGLTVLLHFGIWQGLESFVMPQFDIRQFCETVQRHKITYANIVPRVAVALAKVPIVEKYDLSSIRMLNSAAAPLSKELVELVHKRLSIPIKQAFGLSETSPGLTQQDWNDWDRGIGSVGHLLPNVEGKVVDMEKGTELDVDGVGELCFRGPNIFKGYLNNIAATKNSLTADGWYKSGDIGYVDRDGRFFITDRIKELIKYNGFQVAPAELEGLLLKHPKVKDAAVIGVFSQERQTELPRAYLVLDEGAARSKETAEEIAQWLGARVANYKRLRGGVRFIDAIPASAAGKLLRRELKVMAQAEEKTRAKL</sequence>
<dbReference type="InterPro" id="IPR042099">
    <property type="entry name" value="ANL_N_sf"/>
</dbReference>
<protein>
    <submittedName>
        <fullName evidence="5">4-coumarate--CoA ligase 1</fullName>
    </submittedName>
</protein>
<dbReference type="PANTHER" id="PTHR24096:SF149">
    <property type="entry name" value="AMP-BINDING DOMAIN-CONTAINING PROTEIN-RELATED"/>
    <property type="match status" value="1"/>
</dbReference>
<dbReference type="Pfam" id="PF13193">
    <property type="entry name" value="AMP-binding_C"/>
    <property type="match status" value="1"/>
</dbReference>
<evidence type="ECO:0000256" key="2">
    <source>
        <dbReference type="ARBA" id="ARBA00022598"/>
    </source>
</evidence>
<dbReference type="PANTHER" id="PTHR24096">
    <property type="entry name" value="LONG-CHAIN-FATTY-ACID--COA LIGASE"/>
    <property type="match status" value="1"/>
</dbReference>
<dbReference type="InterPro" id="IPR045851">
    <property type="entry name" value="AMP-bd_C_sf"/>
</dbReference>
<organism evidence="5 6">
    <name type="scientific">Passalora fulva</name>
    <name type="common">Tomato leaf mold</name>
    <name type="synonym">Cladosporium fulvum</name>
    <dbReference type="NCBI Taxonomy" id="5499"/>
    <lineage>
        <taxon>Eukaryota</taxon>
        <taxon>Fungi</taxon>
        <taxon>Dikarya</taxon>
        <taxon>Ascomycota</taxon>
        <taxon>Pezizomycotina</taxon>
        <taxon>Dothideomycetes</taxon>
        <taxon>Dothideomycetidae</taxon>
        <taxon>Mycosphaerellales</taxon>
        <taxon>Mycosphaerellaceae</taxon>
        <taxon>Fulvia</taxon>
    </lineage>
</organism>
<evidence type="ECO:0000256" key="1">
    <source>
        <dbReference type="ARBA" id="ARBA00006432"/>
    </source>
</evidence>
<dbReference type="GO" id="GO:0016405">
    <property type="term" value="F:CoA-ligase activity"/>
    <property type="evidence" value="ECO:0007669"/>
    <property type="project" value="TreeGrafter"/>
</dbReference>
<dbReference type="Proteomes" id="UP000756132">
    <property type="component" value="Chromosome 4"/>
</dbReference>
<reference evidence="5" key="2">
    <citation type="journal article" date="2022" name="Microb. Genom.">
        <title>A chromosome-scale genome assembly of the tomato pathogen Cladosporium fulvum reveals a compartmentalized genome architecture and the presence of a dispensable chromosome.</title>
        <authorList>
            <person name="Zaccaron A.Z."/>
            <person name="Chen L.H."/>
            <person name="Samaras A."/>
            <person name="Stergiopoulos I."/>
        </authorList>
    </citation>
    <scope>NUCLEOTIDE SEQUENCE</scope>
    <source>
        <strain evidence="5">Race5_Kim</strain>
    </source>
</reference>
<feature type="domain" description="AMP-dependent synthetase/ligase" evidence="3">
    <location>
        <begin position="29"/>
        <end position="403"/>
    </location>
</feature>
<reference evidence="5" key="1">
    <citation type="submission" date="2021-12" db="EMBL/GenBank/DDBJ databases">
        <authorList>
            <person name="Zaccaron A."/>
            <person name="Stergiopoulos I."/>
        </authorList>
    </citation>
    <scope>NUCLEOTIDE SEQUENCE</scope>
    <source>
        <strain evidence="5">Race5_Kim</strain>
    </source>
</reference>
<comment type="similarity">
    <text evidence="1">Belongs to the ATP-dependent AMP-binding enzyme family.</text>
</comment>
<keyword evidence="6" id="KW-1185">Reference proteome</keyword>
<gene>
    <name evidence="5" type="ORF">CLAFUR5_05156</name>
</gene>
<name>A0A9Q8P863_PASFU</name>